<dbReference type="GO" id="GO:0005886">
    <property type="term" value="C:plasma membrane"/>
    <property type="evidence" value="ECO:0007669"/>
    <property type="project" value="UniProtKB-SubCell"/>
</dbReference>
<organism evidence="8 9">
    <name type="scientific">Boudabousia tangfeifanii</name>
    <dbReference type="NCBI Taxonomy" id="1912795"/>
    <lineage>
        <taxon>Bacteria</taxon>
        <taxon>Bacillati</taxon>
        <taxon>Actinomycetota</taxon>
        <taxon>Actinomycetes</taxon>
        <taxon>Actinomycetales</taxon>
        <taxon>Actinomycetaceae</taxon>
        <taxon>Boudabousia</taxon>
    </lineage>
</organism>
<evidence type="ECO:0000256" key="6">
    <source>
        <dbReference type="ARBA" id="ARBA00023136"/>
    </source>
</evidence>
<reference evidence="8 9" key="1">
    <citation type="submission" date="2016-10" db="EMBL/GenBank/DDBJ databases">
        <title>Actinomyces aegypiusis sp. nov., isolated from the Aegypius monachus in Qinghai Tibet Plateau China.</title>
        <authorList>
            <person name="Wang Y."/>
        </authorList>
    </citation>
    <scope>NUCLEOTIDE SEQUENCE [LARGE SCALE GENOMIC DNA]</scope>
    <source>
        <strain evidence="8 9">VUL4_3</strain>
    </source>
</reference>
<dbReference type="EMBL" id="CP017812">
    <property type="protein sequence ID" value="AOZ72935.1"/>
    <property type="molecule type" value="Genomic_DNA"/>
</dbReference>
<proteinExistence type="inferred from homology"/>
<protein>
    <recommendedName>
        <fullName evidence="7">UPF0056 membrane protein</fullName>
    </recommendedName>
</protein>
<accession>A0A1D9MKX6</accession>
<dbReference type="NCBIfam" id="TIGR00427">
    <property type="entry name" value="NAAT family transporter"/>
    <property type="match status" value="1"/>
</dbReference>
<dbReference type="PANTHER" id="PTHR33508">
    <property type="entry name" value="UPF0056 MEMBRANE PROTEIN YHCE"/>
    <property type="match status" value="1"/>
</dbReference>
<gene>
    <name evidence="8" type="ORF">BK816_06215</name>
</gene>
<dbReference type="AlphaFoldDB" id="A0A1D9MKX6"/>
<name>A0A1D9MKX6_9ACTO</name>
<dbReference type="Proteomes" id="UP000176288">
    <property type="component" value="Chromosome"/>
</dbReference>
<evidence type="ECO:0000313" key="8">
    <source>
        <dbReference type="EMBL" id="AOZ72935.1"/>
    </source>
</evidence>
<evidence type="ECO:0000256" key="5">
    <source>
        <dbReference type="ARBA" id="ARBA00022989"/>
    </source>
</evidence>
<evidence type="ECO:0000256" key="2">
    <source>
        <dbReference type="ARBA" id="ARBA00009784"/>
    </source>
</evidence>
<evidence type="ECO:0000256" key="1">
    <source>
        <dbReference type="ARBA" id="ARBA00004651"/>
    </source>
</evidence>
<keyword evidence="5 7" id="KW-1133">Transmembrane helix</keyword>
<feature type="transmembrane region" description="Helical" evidence="7">
    <location>
        <begin position="12"/>
        <end position="33"/>
    </location>
</feature>
<sequence>MSGALFLKAFGALFAIMNPFVNLPIFLGLTGGYSVAEQKRTALKTVLSSTIMAVIIFFSGTALLRFFGVDLDNFRIAGGLMLLIIGLGMLRGSGSTTHEGTDGEKKEISSSSESISFYPMTFPMLIGPGTITTIIVLQADGATWLGRLTVFAALAVVLLLVAVVLYFSSSISKHMSLTLRTIMTRLAGMILTAIAVEMMTVGLLKVFPGWGA</sequence>
<keyword evidence="9" id="KW-1185">Reference proteome</keyword>
<feature type="transmembrane region" description="Helical" evidence="7">
    <location>
        <begin position="74"/>
        <end position="94"/>
    </location>
</feature>
<evidence type="ECO:0000256" key="7">
    <source>
        <dbReference type="RuleBase" id="RU362048"/>
    </source>
</evidence>
<evidence type="ECO:0000256" key="3">
    <source>
        <dbReference type="ARBA" id="ARBA00022475"/>
    </source>
</evidence>
<dbReference type="KEGG" id="avu:BK816_06215"/>
<feature type="transmembrane region" description="Helical" evidence="7">
    <location>
        <begin position="144"/>
        <end position="166"/>
    </location>
</feature>
<dbReference type="Pfam" id="PF01914">
    <property type="entry name" value="MarC"/>
    <property type="match status" value="1"/>
</dbReference>
<keyword evidence="3" id="KW-1003">Cell membrane</keyword>
<keyword evidence="4 7" id="KW-0812">Transmembrane</keyword>
<dbReference type="OrthoDB" id="21094at2"/>
<feature type="transmembrane region" description="Helical" evidence="7">
    <location>
        <begin position="115"/>
        <end position="138"/>
    </location>
</feature>
<evidence type="ECO:0000256" key="4">
    <source>
        <dbReference type="ARBA" id="ARBA00022692"/>
    </source>
</evidence>
<dbReference type="RefSeq" id="WP_071164400.1">
    <property type="nucleotide sequence ID" value="NZ_CP017812.1"/>
</dbReference>
<dbReference type="STRING" id="1912795.BK816_06215"/>
<feature type="transmembrane region" description="Helical" evidence="7">
    <location>
        <begin position="186"/>
        <end position="207"/>
    </location>
</feature>
<keyword evidence="6 7" id="KW-0472">Membrane</keyword>
<evidence type="ECO:0000313" key="9">
    <source>
        <dbReference type="Proteomes" id="UP000176288"/>
    </source>
</evidence>
<dbReference type="PANTHER" id="PTHR33508:SF1">
    <property type="entry name" value="UPF0056 MEMBRANE PROTEIN YHCE"/>
    <property type="match status" value="1"/>
</dbReference>
<dbReference type="InterPro" id="IPR002771">
    <property type="entry name" value="Multi_antbiot-R_MarC"/>
</dbReference>
<comment type="similarity">
    <text evidence="2 7">Belongs to the UPF0056 (MarC) family.</text>
</comment>
<comment type="subcellular location">
    <subcellularLocation>
        <location evidence="1 7">Cell membrane</location>
        <topology evidence="1 7">Multi-pass membrane protein</topology>
    </subcellularLocation>
</comment>
<feature type="transmembrane region" description="Helical" evidence="7">
    <location>
        <begin position="45"/>
        <end position="68"/>
    </location>
</feature>